<evidence type="ECO:0000313" key="3">
    <source>
        <dbReference type="Proteomes" id="UP000598971"/>
    </source>
</evidence>
<sequence length="282" mass="31047">MIRTKYFNILSTIIAGIGLIFTGCATRTYYVSPLYGSSNSYRTLPMKTDGAKSQLYVNGAFTMGSTNEDNRDQFYNLQGNVYNAHQFGAFKAWYGGGITLGNYRIKKFDSAAYNPLFDSAYINNNAGNKSFGSANLNAGVVVTIPISNQTEWRILGVSASLQNEFGKYLSFRQNIKNNNIEVTGIAPNSLLGTVGLSSELAFGFTEGSFCIQAQANYLLGKNYKDIYHDTNPGASVKRYAYLSGNAALTVRDITGFAQINIGERMMNFQTGINYRISKKSKK</sequence>
<feature type="transmembrane region" description="Helical" evidence="1">
    <location>
        <begin position="7"/>
        <end position="30"/>
    </location>
</feature>
<keyword evidence="1" id="KW-0812">Transmembrane</keyword>
<proteinExistence type="predicted"/>
<name>A0A8J8FK31_9BACT</name>
<dbReference type="Proteomes" id="UP000598971">
    <property type="component" value="Unassembled WGS sequence"/>
</dbReference>
<reference evidence="2" key="1">
    <citation type="submission" date="2019-10" db="EMBL/GenBank/DDBJ databases">
        <title>Draft genome sequence of Panacibacter sp. KCS-6.</title>
        <authorList>
            <person name="Yim K.J."/>
        </authorList>
    </citation>
    <scope>NUCLEOTIDE SEQUENCE</scope>
    <source>
        <strain evidence="2">KCS-6</strain>
    </source>
</reference>
<keyword evidence="3" id="KW-1185">Reference proteome</keyword>
<organism evidence="2 3">
    <name type="scientific">Limnovirga soli</name>
    <dbReference type="NCBI Taxonomy" id="2656915"/>
    <lineage>
        <taxon>Bacteria</taxon>
        <taxon>Pseudomonadati</taxon>
        <taxon>Bacteroidota</taxon>
        <taxon>Chitinophagia</taxon>
        <taxon>Chitinophagales</taxon>
        <taxon>Chitinophagaceae</taxon>
        <taxon>Limnovirga</taxon>
    </lineage>
</organism>
<evidence type="ECO:0000313" key="2">
    <source>
        <dbReference type="EMBL" id="NNV57779.1"/>
    </source>
</evidence>
<keyword evidence="1" id="KW-0472">Membrane</keyword>
<accession>A0A8J8FK31</accession>
<comment type="caution">
    <text evidence="2">The sequence shown here is derived from an EMBL/GenBank/DDBJ whole genome shotgun (WGS) entry which is preliminary data.</text>
</comment>
<gene>
    <name evidence="2" type="ORF">GD597_20080</name>
</gene>
<dbReference type="RefSeq" id="WP_171609730.1">
    <property type="nucleotide sequence ID" value="NZ_WHPF01000019.1"/>
</dbReference>
<evidence type="ECO:0000256" key="1">
    <source>
        <dbReference type="SAM" id="Phobius"/>
    </source>
</evidence>
<dbReference type="EMBL" id="WHPF01000019">
    <property type="protein sequence ID" value="NNV57779.1"/>
    <property type="molecule type" value="Genomic_DNA"/>
</dbReference>
<protein>
    <submittedName>
        <fullName evidence="2">Uncharacterized protein</fullName>
    </submittedName>
</protein>
<dbReference type="AlphaFoldDB" id="A0A8J8FK31"/>
<keyword evidence="1" id="KW-1133">Transmembrane helix</keyword>
<dbReference type="PROSITE" id="PS51257">
    <property type="entry name" value="PROKAR_LIPOPROTEIN"/>
    <property type="match status" value="1"/>
</dbReference>